<evidence type="ECO:0000313" key="1">
    <source>
        <dbReference type="EMBL" id="KAJ4718129.1"/>
    </source>
</evidence>
<dbReference type="Proteomes" id="UP001164539">
    <property type="component" value="Chromosome 5"/>
</dbReference>
<evidence type="ECO:0000313" key="2">
    <source>
        <dbReference type="Proteomes" id="UP001164539"/>
    </source>
</evidence>
<reference evidence="1 2" key="1">
    <citation type="journal article" date="2023" name="Science">
        <title>Complex scaffold remodeling in plant triterpene biosynthesis.</title>
        <authorList>
            <person name="De La Pena R."/>
            <person name="Hodgson H."/>
            <person name="Liu J.C."/>
            <person name="Stephenson M.J."/>
            <person name="Martin A.C."/>
            <person name="Owen C."/>
            <person name="Harkess A."/>
            <person name="Leebens-Mack J."/>
            <person name="Jimenez L.E."/>
            <person name="Osbourn A."/>
            <person name="Sattely E.S."/>
        </authorList>
    </citation>
    <scope>NUCLEOTIDE SEQUENCE [LARGE SCALE GENOMIC DNA]</scope>
    <source>
        <strain evidence="2">cv. JPN11</strain>
        <tissue evidence="1">Leaf</tissue>
    </source>
</reference>
<gene>
    <name evidence="1" type="ORF">OWV82_009848</name>
</gene>
<comment type="caution">
    <text evidence="1">The sequence shown here is derived from an EMBL/GenBank/DDBJ whole genome shotgun (WGS) entry which is preliminary data.</text>
</comment>
<organism evidence="1 2">
    <name type="scientific">Melia azedarach</name>
    <name type="common">Chinaberry tree</name>
    <dbReference type="NCBI Taxonomy" id="155640"/>
    <lineage>
        <taxon>Eukaryota</taxon>
        <taxon>Viridiplantae</taxon>
        <taxon>Streptophyta</taxon>
        <taxon>Embryophyta</taxon>
        <taxon>Tracheophyta</taxon>
        <taxon>Spermatophyta</taxon>
        <taxon>Magnoliopsida</taxon>
        <taxon>eudicotyledons</taxon>
        <taxon>Gunneridae</taxon>
        <taxon>Pentapetalae</taxon>
        <taxon>rosids</taxon>
        <taxon>malvids</taxon>
        <taxon>Sapindales</taxon>
        <taxon>Meliaceae</taxon>
        <taxon>Melia</taxon>
    </lineage>
</organism>
<protein>
    <submittedName>
        <fullName evidence="1">Peroxidase</fullName>
    </submittedName>
</protein>
<keyword evidence="2" id="KW-1185">Reference proteome</keyword>
<name>A0ACC1Y540_MELAZ</name>
<keyword evidence="1" id="KW-0560">Oxidoreductase</keyword>
<dbReference type="EMBL" id="CM051398">
    <property type="protein sequence ID" value="KAJ4718129.1"/>
    <property type="molecule type" value="Genomic_DNA"/>
</dbReference>
<sequence>MMIKLWVRILLPLGFQLRPCFCLLGKARSLKKSATTSLTDLWSMIFIEIRAHVLKTLFELSFDISTKSAPTSPLLCCALLSTIASLRVVMLQYCWMILKELTQEKHSPPNESLKGFDIIDIIKEQLEELCPGVVSCADVVVLAAREGVVLAGGPFYPLFTGRRDSMDSFSDIATFELPSPNADLSETLASFASRGFELRETVSLLGAHSIGVIHCKFFRDPTIHQPHQRPQLPLLAHHHHRQSPSPSPHFDNSLSSLAAPLPHFDGSPSSLAAPSPNFNGSPSSSIALSPDFHSSLSSPTESFRSFEDSLSFSPMEPGINMSHDGPGSGFGTVYYRSLLQNKGILYADQQLMAGEESGIWVRAYASDLSLFRRDFALAMIKLSNLRVLTGPMGQIRRNCSKVA</sequence>
<proteinExistence type="predicted"/>
<keyword evidence="1" id="KW-0575">Peroxidase</keyword>
<accession>A0ACC1Y540</accession>